<protein>
    <submittedName>
        <fullName evidence="2">Uncharacterized protein</fullName>
    </submittedName>
</protein>
<evidence type="ECO:0000256" key="1">
    <source>
        <dbReference type="SAM" id="MobiDB-lite"/>
    </source>
</evidence>
<accession>A0A1K0JYV6</accession>
<gene>
    <name evidence="2" type="ORF">CNECB9_640005</name>
</gene>
<organism evidence="2">
    <name type="scientific">Cupriavidus necator</name>
    <name type="common">Alcaligenes eutrophus</name>
    <name type="synonym">Ralstonia eutropha</name>
    <dbReference type="NCBI Taxonomy" id="106590"/>
    <lineage>
        <taxon>Bacteria</taxon>
        <taxon>Pseudomonadati</taxon>
        <taxon>Pseudomonadota</taxon>
        <taxon>Betaproteobacteria</taxon>
        <taxon>Burkholderiales</taxon>
        <taxon>Burkholderiaceae</taxon>
        <taxon>Cupriavidus</taxon>
    </lineage>
</organism>
<feature type="region of interest" description="Disordered" evidence="1">
    <location>
        <begin position="28"/>
        <end position="51"/>
    </location>
</feature>
<dbReference type="EMBL" id="FMSH01000512">
    <property type="protein sequence ID" value="SCU99839.1"/>
    <property type="molecule type" value="Genomic_DNA"/>
</dbReference>
<dbReference type="AlphaFoldDB" id="A0A1K0JYV6"/>
<evidence type="ECO:0000313" key="2">
    <source>
        <dbReference type="EMBL" id="SCU99839.1"/>
    </source>
</evidence>
<proteinExistence type="predicted"/>
<name>A0A1K0JYV6_CUPNE</name>
<reference evidence="2" key="1">
    <citation type="submission" date="2016-09" db="EMBL/GenBank/DDBJ databases">
        <authorList>
            <person name="Capua I."/>
            <person name="De Benedictis P."/>
            <person name="Joannis T."/>
            <person name="Lombin L.H."/>
            <person name="Cattoli G."/>
        </authorList>
    </citation>
    <scope>NUCLEOTIDE SEQUENCE</scope>
    <source>
        <strain evidence="2">B9</strain>
    </source>
</reference>
<sequence length="64" mass="6950">MPGKGVLYIHSSMYVKWMLQKGLSAHNLRRRGRGNTDPAPVKPNRPVQIAPHPFGITAQTAGSG</sequence>